<protein>
    <submittedName>
        <fullName evidence="1">Uncharacterized protein</fullName>
    </submittedName>
</protein>
<evidence type="ECO:0000313" key="2">
    <source>
        <dbReference type="Proteomes" id="UP000288351"/>
    </source>
</evidence>
<dbReference type="EMBL" id="BHXC01000006">
    <property type="protein sequence ID" value="GCB92793.1"/>
    <property type="molecule type" value="Genomic_DNA"/>
</dbReference>
<dbReference type="AlphaFoldDB" id="A0A401R5C6"/>
<name>A0A401R5C6_STRNR</name>
<reference evidence="1 2" key="1">
    <citation type="journal article" date="2019" name="Microbiol. Resour. Announc.">
        <title>Draft Genome Sequence of the Most Traditional epsilon-Poly-l-Lysine Producer, Streptomyces albulus NBRC14147.</title>
        <authorList>
            <person name="Yamanaka K."/>
            <person name="Hamano Y."/>
        </authorList>
    </citation>
    <scope>NUCLEOTIDE SEQUENCE [LARGE SCALE GENOMIC DNA]</scope>
    <source>
        <strain evidence="1 2">NBRC 14147</strain>
    </source>
</reference>
<comment type="caution">
    <text evidence="1">The sequence shown here is derived from an EMBL/GenBank/DDBJ whole genome shotgun (WGS) entry which is preliminary data.</text>
</comment>
<proteinExistence type="predicted"/>
<sequence length="34" mass="3658">MTSTTELYAFGTPVVVRLPDRRDIFTGKISAASG</sequence>
<accession>A0A401R5C6</accession>
<evidence type="ECO:0000313" key="1">
    <source>
        <dbReference type="EMBL" id="GCB92793.1"/>
    </source>
</evidence>
<organism evidence="1 2">
    <name type="scientific">Streptomyces noursei</name>
    <name type="common">Streptomyces albulus</name>
    <dbReference type="NCBI Taxonomy" id="1971"/>
    <lineage>
        <taxon>Bacteria</taxon>
        <taxon>Bacillati</taxon>
        <taxon>Actinomycetota</taxon>
        <taxon>Actinomycetes</taxon>
        <taxon>Kitasatosporales</taxon>
        <taxon>Streptomycetaceae</taxon>
        <taxon>Streptomyces</taxon>
    </lineage>
</organism>
<gene>
    <name evidence="1" type="ORF">SALB_05568</name>
</gene>
<dbReference type="Proteomes" id="UP000288351">
    <property type="component" value="Unassembled WGS sequence"/>
</dbReference>